<dbReference type="GO" id="GO:0080120">
    <property type="term" value="P:CAAX-box protein maturation"/>
    <property type="evidence" value="ECO:0007669"/>
    <property type="project" value="UniProtKB-ARBA"/>
</dbReference>
<dbReference type="EMBL" id="JTJZ01000013">
    <property type="protein sequence ID" value="KHS53846.1"/>
    <property type="molecule type" value="Genomic_DNA"/>
</dbReference>
<feature type="transmembrane region" description="Helical" evidence="1">
    <location>
        <begin position="253"/>
        <end position="274"/>
    </location>
</feature>
<keyword evidence="1" id="KW-0812">Transmembrane</keyword>
<evidence type="ECO:0000313" key="4">
    <source>
        <dbReference type="Proteomes" id="UP000031488"/>
    </source>
</evidence>
<dbReference type="AlphaFoldDB" id="A0A0B9AWZ7"/>
<feature type="transmembrane region" description="Helical" evidence="1">
    <location>
        <begin position="188"/>
        <end position="205"/>
    </location>
</feature>
<dbReference type="Pfam" id="PF02517">
    <property type="entry name" value="Rce1-like"/>
    <property type="match status" value="1"/>
</dbReference>
<feature type="domain" description="CAAX prenyl protease 2/Lysostaphin resistance protein A-like" evidence="2">
    <location>
        <begin position="187"/>
        <end position="293"/>
    </location>
</feature>
<keyword evidence="4" id="KW-1185">Reference proteome</keyword>
<feature type="transmembrane region" description="Helical" evidence="1">
    <location>
        <begin position="305"/>
        <end position="321"/>
    </location>
</feature>
<dbReference type="InterPro" id="IPR042150">
    <property type="entry name" value="MmRce1-like"/>
</dbReference>
<dbReference type="InterPro" id="IPR003675">
    <property type="entry name" value="Rce1/LyrA-like_dom"/>
</dbReference>
<feature type="transmembrane region" description="Helical" evidence="1">
    <location>
        <begin position="71"/>
        <end position="92"/>
    </location>
</feature>
<dbReference type="PANTHER" id="PTHR35797:SF1">
    <property type="entry name" value="PROTEASE"/>
    <property type="match status" value="1"/>
</dbReference>
<organism evidence="3 4">
    <name type="scientific">Brevibacterium linens</name>
    <dbReference type="NCBI Taxonomy" id="1703"/>
    <lineage>
        <taxon>Bacteria</taxon>
        <taxon>Bacillati</taxon>
        <taxon>Actinomycetota</taxon>
        <taxon>Actinomycetes</taxon>
        <taxon>Micrococcales</taxon>
        <taxon>Brevibacteriaceae</taxon>
        <taxon>Brevibacterium</taxon>
    </lineage>
</organism>
<feature type="transmembrane region" description="Helical" evidence="1">
    <location>
        <begin position="217"/>
        <end position="233"/>
    </location>
</feature>
<feature type="transmembrane region" description="Helical" evidence="1">
    <location>
        <begin position="144"/>
        <end position="168"/>
    </location>
</feature>
<dbReference type="GO" id="GO:0004175">
    <property type="term" value="F:endopeptidase activity"/>
    <property type="evidence" value="ECO:0007669"/>
    <property type="project" value="UniProtKB-ARBA"/>
</dbReference>
<evidence type="ECO:0000313" key="3">
    <source>
        <dbReference type="EMBL" id="KHS53846.1"/>
    </source>
</evidence>
<proteinExistence type="predicted"/>
<gene>
    <name evidence="3" type="ORF">AE0388_0601</name>
</gene>
<accession>A0A0B9AWZ7</accession>
<reference evidence="3 4" key="1">
    <citation type="submission" date="2014-11" db="EMBL/GenBank/DDBJ databases">
        <title>Draft Genome Sequence of Brevibacterium linens AE038-8.</title>
        <authorList>
            <person name="Maizel D."/>
            <person name="Utturkar S.M."/>
            <person name="Brown S.D."/>
            <person name="Ferrero M."/>
            <person name="Rosen B.P."/>
        </authorList>
    </citation>
    <scope>NUCLEOTIDE SEQUENCE [LARGE SCALE GENOMIC DNA]</scope>
    <source>
        <strain evidence="3 4">AE038-8</strain>
    </source>
</reference>
<evidence type="ECO:0000259" key="2">
    <source>
        <dbReference type="Pfam" id="PF02517"/>
    </source>
</evidence>
<dbReference type="Proteomes" id="UP000031488">
    <property type="component" value="Unassembled WGS sequence"/>
</dbReference>
<keyword evidence="1" id="KW-0472">Membrane</keyword>
<sequence>MLLQGNEVGRMPGFADIAVRNVHPWFRTRPDSILCAMVTDPALGSVPADPATTRGRQDEVVLRRYDRPVAFYVWATMLPWVFWFAAAYLSHLPEQNQIVLVATLVLSLAGLFAPLAVVVAFVRHRPELRADIVNRLKWPSSARWPFLVAAVFLVPVTLMAAQGLSLFFGYDPGQFRLRGGFTFSTGLMPVWVTLIGAAVIEELAWHSYGTDTLVRKMRVFSASMLFTLIWALWHVPLSFIDGYYQNEVVESGVLQTLNFPVSMVAFVLVMNWLYYRCGRSILVPVVFHASANMSAEIFMTDPDSKIIQTGLMLILSAIIIVRERRLFFDRPATQ</sequence>
<protein>
    <submittedName>
        <fullName evidence="3">Abortive infection protein</fullName>
    </submittedName>
</protein>
<feature type="transmembrane region" description="Helical" evidence="1">
    <location>
        <begin position="98"/>
        <end position="123"/>
    </location>
</feature>
<dbReference type="PATRIC" id="fig|1703.6.peg.484"/>
<feature type="transmembrane region" description="Helical" evidence="1">
    <location>
        <begin position="281"/>
        <end position="299"/>
    </location>
</feature>
<dbReference type="PANTHER" id="PTHR35797">
    <property type="entry name" value="PROTEASE-RELATED"/>
    <property type="match status" value="1"/>
</dbReference>
<comment type="caution">
    <text evidence="3">The sequence shown here is derived from an EMBL/GenBank/DDBJ whole genome shotgun (WGS) entry which is preliminary data.</text>
</comment>
<keyword evidence="1" id="KW-1133">Transmembrane helix</keyword>
<name>A0A0B9AWZ7_BRELN</name>
<evidence type="ECO:0000256" key="1">
    <source>
        <dbReference type="SAM" id="Phobius"/>
    </source>
</evidence>